<proteinExistence type="predicted"/>
<dbReference type="Pfam" id="PF10094">
    <property type="entry name" value="DUF2332"/>
    <property type="match status" value="1"/>
</dbReference>
<protein>
    <submittedName>
        <fullName evidence="1">DUF2332 domain-containing protein</fullName>
    </submittedName>
</protein>
<gene>
    <name evidence="1" type="ORF">GXW71_06315</name>
</gene>
<dbReference type="InterPro" id="IPR011200">
    <property type="entry name" value="UCP012608"/>
</dbReference>
<evidence type="ECO:0000313" key="1">
    <source>
        <dbReference type="EMBL" id="MBR0663969.1"/>
    </source>
</evidence>
<comment type="caution">
    <text evidence="1">The sequence shown here is derived from an EMBL/GenBank/DDBJ whole genome shotgun (WGS) entry which is preliminary data.</text>
</comment>
<reference evidence="2" key="1">
    <citation type="journal article" date="2021" name="Syst. Appl. Microbiol.">
        <title>Roseomonas hellenica sp. nov., isolated from roots of wild-growing Alkanna tinctoria.</title>
        <authorList>
            <person name="Rat A."/>
            <person name="Naranjo H.D."/>
            <person name="Lebbe L."/>
            <person name="Cnockaert M."/>
            <person name="Krigas N."/>
            <person name="Grigoriadou K."/>
            <person name="Maloupa E."/>
            <person name="Willems A."/>
        </authorList>
    </citation>
    <scope>NUCLEOTIDE SEQUENCE [LARGE SCALE GENOMIC DNA]</scope>
    <source>
        <strain evidence="2">LMG 31523</strain>
    </source>
</reference>
<sequence length="325" mass="35133">MKDPASAAETARRYRRFAEQEARGRSPLYEALGLGVAGDPEILDFLLTLPEAKRQPNLLLAAARHLFGTPAGWEEFRRDILDRPEDLRALMLVRATQTNEPARCATLLPVLARLPQPLALIEVGASAGLCLLPDRYGYDYGRAALPAPDGAPVFPCAVDAAVPLPAAVPQVVWRAGLDLNPLDITDPGERAWLETLVWPEQSDRLARLRAAMATAARERPRVVRGDLRRDLARLAAEAPREATLVIFHTAVLSYLPSLAEREGFAADVGGLCRYWIANEAPSVLPAIAARAGEAPTGRFLLSVNGAPLAWTDPHGAALDWIDGAS</sequence>
<dbReference type="RefSeq" id="WP_211851573.1">
    <property type="nucleotide sequence ID" value="NZ_JAAGBB010000006.1"/>
</dbReference>
<evidence type="ECO:0000313" key="2">
    <source>
        <dbReference type="Proteomes" id="UP001196870"/>
    </source>
</evidence>
<organism evidence="1 2">
    <name type="scientific">Plastoroseomonas hellenica</name>
    <dbReference type="NCBI Taxonomy" id="2687306"/>
    <lineage>
        <taxon>Bacteria</taxon>
        <taxon>Pseudomonadati</taxon>
        <taxon>Pseudomonadota</taxon>
        <taxon>Alphaproteobacteria</taxon>
        <taxon>Acetobacterales</taxon>
        <taxon>Acetobacteraceae</taxon>
        <taxon>Plastoroseomonas</taxon>
    </lineage>
</organism>
<dbReference type="Proteomes" id="UP001196870">
    <property type="component" value="Unassembled WGS sequence"/>
</dbReference>
<keyword evidence="2" id="KW-1185">Reference proteome</keyword>
<name>A0ABS5EUM2_9PROT</name>
<accession>A0ABS5EUM2</accession>
<dbReference type="EMBL" id="JAAGBB010000006">
    <property type="protein sequence ID" value="MBR0663969.1"/>
    <property type="molecule type" value="Genomic_DNA"/>
</dbReference>